<protein>
    <submittedName>
        <fullName evidence="1">Uncharacterized protein</fullName>
    </submittedName>
</protein>
<gene>
    <name evidence="2" type="ORF">COCHEDRAFT_1151202</name>
    <name evidence="1" type="ORF">COCHEDRAFT_21316</name>
</gene>
<dbReference type="EMBL" id="KB445569">
    <property type="protein sequence ID" value="EMD96406.1"/>
    <property type="molecule type" value="Genomic_DNA"/>
</dbReference>
<accession>M2US62</accession>
<evidence type="ECO:0000313" key="1">
    <source>
        <dbReference type="EMBL" id="EMD96406.1"/>
    </source>
</evidence>
<name>M2US62_COCH5</name>
<evidence type="ECO:0000313" key="2">
    <source>
        <dbReference type="EMBL" id="EMD97572.1"/>
    </source>
</evidence>
<reference evidence="1 3" key="1">
    <citation type="journal article" date="2012" name="PLoS Pathog.">
        <title>Diverse lifestyles and strategies of plant pathogenesis encoded in the genomes of eighteen Dothideomycetes fungi.</title>
        <authorList>
            <person name="Ohm R.A."/>
            <person name="Feau N."/>
            <person name="Henrissat B."/>
            <person name="Schoch C.L."/>
            <person name="Horwitz B.A."/>
            <person name="Barry K.W."/>
            <person name="Condon B.J."/>
            <person name="Copeland A.C."/>
            <person name="Dhillon B."/>
            <person name="Glaser F."/>
            <person name="Hesse C.N."/>
            <person name="Kosti I."/>
            <person name="LaButti K."/>
            <person name="Lindquist E.A."/>
            <person name="Lucas S."/>
            <person name="Salamov A.A."/>
            <person name="Bradshaw R.E."/>
            <person name="Ciuffetti L."/>
            <person name="Hamelin R.C."/>
            <person name="Kema G.H.J."/>
            <person name="Lawrence C."/>
            <person name="Scott J.A."/>
            <person name="Spatafora J.W."/>
            <person name="Turgeon B.G."/>
            <person name="de Wit P.J.G.M."/>
            <person name="Zhong S."/>
            <person name="Goodwin S.B."/>
            <person name="Grigoriev I.V."/>
        </authorList>
    </citation>
    <scope>NUCLEOTIDE SEQUENCE [LARGE SCALE GENOMIC DNA]</scope>
    <source>
        <strain evidence="1">C5</strain>
        <strain evidence="3">C5 / ATCC 48332 / race O</strain>
    </source>
</reference>
<reference evidence="1" key="2">
    <citation type="submission" date="2012-06" db="EMBL/GenBank/DDBJ databases">
        <title>Comparative genome structure, secondary metabolite and effector coding capacity across Cochliobolus pathogens.</title>
        <authorList>
            <consortium name="US DOE Joint Genome Institute (JGI-PGF)"/>
            <person name="Condon B.J."/>
            <person name="Leng Y."/>
            <person name="Wu D."/>
            <person name="Bushley K.E."/>
            <person name="Ohm R.A."/>
            <person name="Otillar R."/>
            <person name="Martin J."/>
            <person name="Schackwitz W."/>
            <person name="Grimwood J."/>
            <person name="MohdZainudin N."/>
            <person name="Xue C."/>
            <person name="Wang R."/>
            <person name="Dhillon B."/>
            <person name="Tu Z.J."/>
            <person name="Steffenson B.J."/>
            <person name="Salamov A."/>
            <person name="Sun H."/>
            <person name="Lowry S."/>
            <person name="LaButti K."/>
            <person name="Han J."/>
            <person name="Copeland A."/>
            <person name="Lindquist E."/>
            <person name="Lucas S."/>
            <person name="Barry K."/>
            <person name="Schmutz J."/>
            <person name="Baker S."/>
            <person name="Grigoriev I.V."/>
            <person name="Zhong S."/>
            <person name="Turgeon B.G."/>
        </authorList>
    </citation>
    <scope>NUCLEOTIDE SEQUENCE</scope>
    <source>
        <strain evidence="1">C5</strain>
    </source>
</reference>
<dbReference type="EMBL" id="KB445569">
    <property type="protein sequence ID" value="EMD97572.1"/>
    <property type="molecule type" value="Genomic_DNA"/>
</dbReference>
<organism evidence="1 3">
    <name type="scientific">Cochliobolus heterostrophus (strain C5 / ATCC 48332 / race O)</name>
    <name type="common">Southern corn leaf blight fungus</name>
    <name type="synonym">Bipolaris maydis</name>
    <dbReference type="NCBI Taxonomy" id="701091"/>
    <lineage>
        <taxon>Eukaryota</taxon>
        <taxon>Fungi</taxon>
        <taxon>Dikarya</taxon>
        <taxon>Ascomycota</taxon>
        <taxon>Pezizomycotina</taxon>
        <taxon>Dothideomycetes</taxon>
        <taxon>Pleosporomycetidae</taxon>
        <taxon>Pleosporales</taxon>
        <taxon>Pleosporineae</taxon>
        <taxon>Pleosporaceae</taxon>
        <taxon>Bipolaris</taxon>
    </lineage>
</organism>
<dbReference type="HOGENOM" id="CLU_2236333_0_0_1"/>
<dbReference type="Proteomes" id="UP000016936">
    <property type="component" value="Unassembled WGS sequence"/>
</dbReference>
<evidence type="ECO:0000313" key="3">
    <source>
        <dbReference type="Proteomes" id="UP000016936"/>
    </source>
</evidence>
<reference evidence="3" key="3">
    <citation type="journal article" date="2013" name="PLoS Genet.">
        <title>Comparative genome structure, secondary metabolite, and effector coding capacity across Cochliobolus pathogens.</title>
        <authorList>
            <person name="Condon B.J."/>
            <person name="Leng Y."/>
            <person name="Wu D."/>
            <person name="Bushley K.E."/>
            <person name="Ohm R.A."/>
            <person name="Otillar R."/>
            <person name="Martin J."/>
            <person name="Schackwitz W."/>
            <person name="Grimwood J."/>
            <person name="MohdZainudin N."/>
            <person name="Xue C."/>
            <person name="Wang R."/>
            <person name="Manning V.A."/>
            <person name="Dhillon B."/>
            <person name="Tu Z.J."/>
            <person name="Steffenson B.J."/>
            <person name="Salamov A."/>
            <person name="Sun H."/>
            <person name="Lowry S."/>
            <person name="LaButti K."/>
            <person name="Han J."/>
            <person name="Copeland A."/>
            <person name="Lindquist E."/>
            <person name="Barry K."/>
            <person name="Schmutz J."/>
            <person name="Baker S.E."/>
            <person name="Ciuffetti L.M."/>
            <person name="Grigoriev I.V."/>
            <person name="Zhong S."/>
            <person name="Turgeon B.G."/>
        </authorList>
    </citation>
    <scope>NUCLEOTIDE SEQUENCE [LARGE SCALE GENOMIC DNA]</scope>
    <source>
        <strain evidence="3">C5 / ATCC 48332 / race O</strain>
    </source>
</reference>
<keyword evidence="3" id="KW-1185">Reference proteome</keyword>
<sequence>MPMLTVSPSTHASAQREVLRLVQRQRPDLDEDVLSFIDIVDATIGAKKGEADYKARRQCLITIVTLIRLIAGICIDASSALSAAITANHGSRLSNAVTKMDLRDF</sequence>
<dbReference type="AlphaFoldDB" id="M2US62"/>
<proteinExistence type="predicted"/>